<dbReference type="InterPro" id="IPR002816">
    <property type="entry name" value="TraB/PrgY/GumN_fam"/>
</dbReference>
<dbReference type="PANTHER" id="PTHR40590:SF1">
    <property type="entry name" value="CYTOPLASMIC PROTEIN"/>
    <property type="match status" value="1"/>
</dbReference>
<keyword evidence="1" id="KW-0732">Signal</keyword>
<reference evidence="3" key="1">
    <citation type="journal article" date="2019" name="Int. J. Syst. Evol. Microbiol.">
        <title>The Global Catalogue of Microorganisms (GCM) 10K type strain sequencing project: providing services to taxonomists for standard genome sequencing and annotation.</title>
        <authorList>
            <consortium name="The Broad Institute Genomics Platform"/>
            <consortium name="The Broad Institute Genome Sequencing Center for Infectious Disease"/>
            <person name="Wu L."/>
            <person name="Ma J."/>
        </authorList>
    </citation>
    <scope>NUCLEOTIDE SEQUENCE [LARGE SCALE GENOMIC DNA]</scope>
    <source>
        <strain evidence="3">CGMCC 1.15420</strain>
    </source>
</reference>
<name>A0ABQ1VUB9_9BACL</name>
<feature type="chain" id="PRO_5047085433" description="Polysaccharide biosynthesis protein GumN" evidence="1">
    <location>
        <begin position="27"/>
        <end position="464"/>
    </location>
</feature>
<evidence type="ECO:0000313" key="2">
    <source>
        <dbReference type="EMBL" id="GGF99448.1"/>
    </source>
</evidence>
<feature type="signal peptide" evidence="1">
    <location>
        <begin position="1"/>
        <end position="26"/>
    </location>
</feature>
<dbReference type="EMBL" id="BMIW01000013">
    <property type="protein sequence ID" value="GGF99448.1"/>
    <property type="molecule type" value="Genomic_DNA"/>
</dbReference>
<keyword evidence="3" id="KW-1185">Reference proteome</keyword>
<organism evidence="2 3">
    <name type="scientific">Paenibacillus aceti</name>
    <dbReference type="NCBI Taxonomy" id="1820010"/>
    <lineage>
        <taxon>Bacteria</taxon>
        <taxon>Bacillati</taxon>
        <taxon>Bacillota</taxon>
        <taxon>Bacilli</taxon>
        <taxon>Bacillales</taxon>
        <taxon>Paenibacillaceae</taxon>
        <taxon>Paenibacillus</taxon>
    </lineage>
</organism>
<evidence type="ECO:0000313" key="3">
    <source>
        <dbReference type="Proteomes" id="UP000608420"/>
    </source>
</evidence>
<dbReference type="Pfam" id="PF01963">
    <property type="entry name" value="TraB_PrgY_gumN"/>
    <property type="match status" value="1"/>
</dbReference>
<dbReference type="CDD" id="cd14789">
    <property type="entry name" value="Tiki"/>
    <property type="match status" value="1"/>
</dbReference>
<dbReference type="RefSeq" id="WP_120464669.1">
    <property type="nucleotide sequence ID" value="NZ_BMIW01000013.1"/>
</dbReference>
<protein>
    <recommendedName>
        <fullName evidence="4">Polysaccharide biosynthesis protein GumN</fullName>
    </recommendedName>
</protein>
<gene>
    <name evidence="2" type="ORF">GCM10010913_21560</name>
</gene>
<dbReference type="InterPro" id="IPR047111">
    <property type="entry name" value="YbaP-like"/>
</dbReference>
<evidence type="ECO:0008006" key="4">
    <source>
        <dbReference type="Google" id="ProtNLM"/>
    </source>
</evidence>
<comment type="caution">
    <text evidence="2">The sequence shown here is derived from an EMBL/GenBank/DDBJ whole genome shotgun (WGS) entry which is preliminary data.</text>
</comment>
<proteinExistence type="predicted"/>
<dbReference type="Proteomes" id="UP000608420">
    <property type="component" value="Unassembled WGS sequence"/>
</dbReference>
<dbReference type="PANTHER" id="PTHR40590">
    <property type="entry name" value="CYTOPLASMIC PROTEIN-RELATED"/>
    <property type="match status" value="1"/>
</dbReference>
<evidence type="ECO:0000256" key="1">
    <source>
        <dbReference type="SAM" id="SignalP"/>
    </source>
</evidence>
<accession>A0ABQ1VUB9</accession>
<sequence length="464" mass="51418">MINNKLWGKWSRLAATVLLGATALFGGTDLTVRAEQAQAQTPAPIISNWSVPTLHEGEKYGIFPISWYYDGIFQQPIDQAKLSMLLEGTAAKLDQLGYNKKDSTMPLVAVDSKVITRDTVLQSLHGLLARYELPKAFGLDSVAPVDYLQQKGIVTGTKSGLELDRPCTVEQATVLASRLVEFSYDTAEQGAKGVFWKVTHNDNTMYLLGSIHLGISEMYPLEKKVRDAFDAADDLWVEVDTLSSDMSYLIEQMSYTDGTKLQDHISKETYEKLQKVLAKMEMPEQTFDSSKPIAVTTNLSTLALFEQPEQIAMASLTGIDQYFLTKAKLTGKPIHELESVELQSDVFTSVSPEAQEEGLNAMLDQLLGDGNKEIAKAFKQMQLDWAKGDKDAVGEWLTQGLTEGEFNSNLVGERDTNMAKKLAEVLEQDGKRTSFVVVGSAHYVMKGMVIDQLKEKGYDVQLVK</sequence>